<evidence type="ECO:0000313" key="2">
    <source>
        <dbReference type="EMBL" id="PPQ88026.1"/>
    </source>
</evidence>
<feature type="region of interest" description="Disordered" evidence="1">
    <location>
        <begin position="278"/>
        <end position="302"/>
    </location>
</feature>
<gene>
    <name evidence="2" type="ORF">CVT25_001007</name>
</gene>
<proteinExistence type="predicted"/>
<dbReference type="InParanoid" id="A0A409XB82"/>
<feature type="compositionally biased region" description="Acidic residues" evidence="1">
    <location>
        <begin position="293"/>
        <end position="302"/>
    </location>
</feature>
<evidence type="ECO:0000256" key="1">
    <source>
        <dbReference type="SAM" id="MobiDB-lite"/>
    </source>
</evidence>
<name>A0A409XB82_PSICY</name>
<protein>
    <submittedName>
        <fullName evidence="2">Uncharacterized protein</fullName>
    </submittedName>
</protein>
<dbReference type="Proteomes" id="UP000283269">
    <property type="component" value="Unassembled WGS sequence"/>
</dbReference>
<dbReference type="AlphaFoldDB" id="A0A409XB82"/>
<organism evidence="2 3">
    <name type="scientific">Psilocybe cyanescens</name>
    <dbReference type="NCBI Taxonomy" id="93625"/>
    <lineage>
        <taxon>Eukaryota</taxon>
        <taxon>Fungi</taxon>
        <taxon>Dikarya</taxon>
        <taxon>Basidiomycota</taxon>
        <taxon>Agaricomycotina</taxon>
        <taxon>Agaricomycetes</taxon>
        <taxon>Agaricomycetidae</taxon>
        <taxon>Agaricales</taxon>
        <taxon>Agaricineae</taxon>
        <taxon>Strophariaceae</taxon>
        <taxon>Psilocybe</taxon>
    </lineage>
</organism>
<evidence type="ECO:0000313" key="3">
    <source>
        <dbReference type="Proteomes" id="UP000283269"/>
    </source>
</evidence>
<reference evidence="2 3" key="1">
    <citation type="journal article" date="2018" name="Evol. Lett.">
        <title>Horizontal gene cluster transfer increased hallucinogenic mushroom diversity.</title>
        <authorList>
            <person name="Reynolds H.T."/>
            <person name="Vijayakumar V."/>
            <person name="Gluck-Thaler E."/>
            <person name="Korotkin H.B."/>
            <person name="Matheny P.B."/>
            <person name="Slot J.C."/>
        </authorList>
    </citation>
    <scope>NUCLEOTIDE SEQUENCE [LARGE SCALE GENOMIC DNA]</scope>
    <source>
        <strain evidence="2 3">2631</strain>
    </source>
</reference>
<sequence length="302" mass="32289">MTWRTAETLAHDCQFAHSASVLIDGSFLGPITHHTAISIDNQLALTLGFVSTAAAWNSLSDEDEDDNFIPADALPTNKASTNPPLSIAAQVAELWLRDSSPEVSSPSPQHNFHTGPNDLAVAWAISSDEDLASDGAYPNSVISIEAVCHVLSHENLNILASVGATDAGAVWLNSLDSGANNSLGPAAEQQYSTIFPNPITPPVGLAELTVVWYSSDKDQSSYSASAPPSDWHLSQADSSMRPAQVYMAVDSVTPSHITLPCPFTPTFFDFVDDTWLPAEEDSGDSNNEQWAADTDDTEEFVL</sequence>
<accession>A0A409XB82</accession>
<keyword evidence="3" id="KW-1185">Reference proteome</keyword>
<dbReference type="EMBL" id="NHYD01002176">
    <property type="protein sequence ID" value="PPQ88026.1"/>
    <property type="molecule type" value="Genomic_DNA"/>
</dbReference>
<comment type="caution">
    <text evidence="2">The sequence shown here is derived from an EMBL/GenBank/DDBJ whole genome shotgun (WGS) entry which is preliminary data.</text>
</comment>